<evidence type="ECO:0000256" key="4">
    <source>
        <dbReference type="ARBA" id="ARBA00022692"/>
    </source>
</evidence>
<feature type="transmembrane region" description="Helical" evidence="7">
    <location>
        <begin position="106"/>
        <end position="128"/>
    </location>
</feature>
<keyword evidence="4 7" id="KW-0812">Transmembrane</keyword>
<feature type="domain" description="ABC transmembrane type-1" evidence="8">
    <location>
        <begin position="69"/>
        <end position="260"/>
    </location>
</feature>
<proteinExistence type="inferred from homology"/>
<dbReference type="PROSITE" id="PS50928">
    <property type="entry name" value="ABC_TM1"/>
    <property type="match status" value="1"/>
</dbReference>
<dbReference type="PANTHER" id="PTHR43744:SF12">
    <property type="entry name" value="ABC TRANSPORTER PERMEASE PROTEIN MG189-RELATED"/>
    <property type="match status" value="1"/>
</dbReference>
<keyword evidence="2 7" id="KW-0813">Transport</keyword>
<dbReference type="GO" id="GO:0005886">
    <property type="term" value="C:plasma membrane"/>
    <property type="evidence" value="ECO:0007669"/>
    <property type="project" value="UniProtKB-SubCell"/>
</dbReference>
<sequence>MDKVKNVQWVRLIFLMLVAGFVLLPMIATLFGGFKSLGELRTNPFGVPEAWEMEHYAAVFEDGTIWLLMKNSLVIAGLSVLLTLMIGTMTAFTFSHIKFAGHNYVYSYFLMGMMFPAAAAILPLFLRIRDLALLDTLPGIVVPQVAFGLGFSILLFRTFFEQLPRELFDAARVDGCSYARFYLHIILPLSTPILATVGVFVLVGSWNNYLLPLLVLNTEDMYPWTMGIMKYRGEYGIAWNKILAYVSVTITPAVIFFLLAQKYIVAGLTGGAVKG</sequence>
<dbReference type="RefSeq" id="WP_168834803.1">
    <property type="nucleotide sequence ID" value="NZ_JABAIK010000002.1"/>
</dbReference>
<feature type="transmembrane region" description="Helical" evidence="7">
    <location>
        <begin position="242"/>
        <end position="260"/>
    </location>
</feature>
<evidence type="ECO:0000256" key="1">
    <source>
        <dbReference type="ARBA" id="ARBA00004651"/>
    </source>
</evidence>
<evidence type="ECO:0000256" key="6">
    <source>
        <dbReference type="ARBA" id="ARBA00023136"/>
    </source>
</evidence>
<dbReference type="AlphaFoldDB" id="A0A7X8TMW4"/>
<accession>A0A7X8TMW4</accession>
<keyword evidence="5 7" id="KW-1133">Transmembrane helix</keyword>
<dbReference type="Pfam" id="PF00528">
    <property type="entry name" value="BPD_transp_1"/>
    <property type="match status" value="1"/>
</dbReference>
<feature type="transmembrane region" description="Helical" evidence="7">
    <location>
        <begin position="140"/>
        <end position="160"/>
    </location>
</feature>
<dbReference type="Proteomes" id="UP000535589">
    <property type="component" value="Unassembled WGS sequence"/>
</dbReference>
<feature type="transmembrane region" description="Helical" evidence="7">
    <location>
        <begin position="73"/>
        <end position="94"/>
    </location>
</feature>
<dbReference type="GO" id="GO:0055085">
    <property type="term" value="P:transmembrane transport"/>
    <property type="evidence" value="ECO:0007669"/>
    <property type="project" value="InterPro"/>
</dbReference>
<dbReference type="PANTHER" id="PTHR43744">
    <property type="entry name" value="ABC TRANSPORTER PERMEASE PROTEIN MG189-RELATED-RELATED"/>
    <property type="match status" value="1"/>
</dbReference>
<dbReference type="SUPFAM" id="SSF161098">
    <property type="entry name" value="MetI-like"/>
    <property type="match status" value="1"/>
</dbReference>
<evidence type="ECO:0000256" key="2">
    <source>
        <dbReference type="ARBA" id="ARBA00022448"/>
    </source>
</evidence>
<evidence type="ECO:0000256" key="7">
    <source>
        <dbReference type="RuleBase" id="RU363032"/>
    </source>
</evidence>
<name>A0A7X8TMW4_9VIBR</name>
<gene>
    <name evidence="9" type="ORF">HGP28_02135</name>
</gene>
<comment type="caution">
    <text evidence="9">The sequence shown here is derived from an EMBL/GenBank/DDBJ whole genome shotgun (WGS) entry which is preliminary data.</text>
</comment>
<evidence type="ECO:0000259" key="8">
    <source>
        <dbReference type="PROSITE" id="PS50928"/>
    </source>
</evidence>
<evidence type="ECO:0000256" key="5">
    <source>
        <dbReference type="ARBA" id="ARBA00022989"/>
    </source>
</evidence>
<dbReference type="EMBL" id="JABAIK010000002">
    <property type="protein sequence ID" value="NLS11688.1"/>
    <property type="molecule type" value="Genomic_DNA"/>
</dbReference>
<keyword evidence="6 7" id="KW-0472">Membrane</keyword>
<comment type="subcellular location">
    <subcellularLocation>
        <location evidence="1 7">Cell membrane</location>
        <topology evidence="1 7">Multi-pass membrane protein</topology>
    </subcellularLocation>
</comment>
<comment type="similarity">
    <text evidence="7">Belongs to the binding-protein-dependent transport system permease family.</text>
</comment>
<feature type="transmembrane region" description="Helical" evidence="7">
    <location>
        <begin position="12"/>
        <end position="34"/>
    </location>
</feature>
<keyword evidence="3" id="KW-1003">Cell membrane</keyword>
<keyword evidence="10" id="KW-1185">Reference proteome</keyword>
<dbReference type="InterPro" id="IPR035906">
    <property type="entry name" value="MetI-like_sf"/>
</dbReference>
<evidence type="ECO:0000256" key="3">
    <source>
        <dbReference type="ARBA" id="ARBA00022475"/>
    </source>
</evidence>
<evidence type="ECO:0000313" key="9">
    <source>
        <dbReference type="EMBL" id="NLS11688.1"/>
    </source>
</evidence>
<reference evidence="9 10" key="1">
    <citation type="submission" date="2020-04" db="EMBL/GenBank/DDBJ databases">
        <title>Vibrio sp. SM6, a novel species isolated from seawater.</title>
        <authorList>
            <person name="Wang X."/>
        </authorList>
    </citation>
    <scope>NUCLEOTIDE SEQUENCE [LARGE SCALE GENOMIC DNA]</scope>
    <source>
        <strain evidence="9 10">SM6</strain>
    </source>
</reference>
<dbReference type="Gene3D" id="1.10.3720.10">
    <property type="entry name" value="MetI-like"/>
    <property type="match status" value="1"/>
</dbReference>
<protein>
    <submittedName>
        <fullName evidence="9">Carbohydrate ABC transporter permease</fullName>
    </submittedName>
</protein>
<organism evidence="9 10">
    <name type="scientific">Vibrio agarilyticus</name>
    <dbReference type="NCBI Taxonomy" id="2726741"/>
    <lineage>
        <taxon>Bacteria</taxon>
        <taxon>Pseudomonadati</taxon>
        <taxon>Pseudomonadota</taxon>
        <taxon>Gammaproteobacteria</taxon>
        <taxon>Vibrionales</taxon>
        <taxon>Vibrionaceae</taxon>
        <taxon>Vibrio</taxon>
    </lineage>
</organism>
<dbReference type="InterPro" id="IPR000515">
    <property type="entry name" value="MetI-like"/>
</dbReference>
<dbReference type="CDD" id="cd06261">
    <property type="entry name" value="TM_PBP2"/>
    <property type="match status" value="1"/>
</dbReference>
<feature type="transmembrane region" description="Helical" evidence="7">
    <location>
        <begin position="181"/>
        <end position="206"/>
    </location>
</feature>
<evidence type="ECO:0000313" key="10">
    <source>
        <dbReference type="Proteomes" id="UP000535589"/>
    </source>
</evidence>